<organism evidence="1 2">
    <name type="scientific">Mycolicibacterium bacteremicum</name>
    <name type="common">Mycobacterium bacteremicum</name>
    <dbReference type="NCBI Taxonomy" id="564198"/>
    <lineage>
        <taxon>Bacteria</taxon>
        <taxon>Bacillati</taxon>
        <taxon>Actinomycetota</taxon>
        <taxon>Actinomycetes</taxon>
        <taxon>Mycobacteriales</taxon>
        <taxon>Mycobacteriaceae</taxon>
        <taxon>Mycolicibacterium</taxon>
    </lineage>
</organism>
<reference evidence="1 2" key="1">
    <citation type="submission" date="2017-02" db="EMBL/GenBank/DDBJ databases">
        <title>The new phylogeny of genus Mycobacterium.</title>
        <authorList>
            <person name="Tortoli E."/>
            <person name="Trovato A."/>
            <person name="Cirillo D.M."/>
        </authorList>
    </citation>
    <scope>NUCLEOTIDE SEQUENCE [LARGE SCALE GENOMIC DNA]</scope>
    <source>
        <strain evidence="1 2">DSM 45578</strain>
    </source>
</reference>
<dbReference type="OrthoDB" id="4747870at2"/>
<evidence type="ECO:0000313" key="1">
    <source>
        <dbReference type="EMBL" id="ORA03899.1"/>
    </source>
</evidence>
<dbReference type="RefSeq" id="WP_083060101.1">
    <property type="nucleotide sequence ID" value="NZ_JACKVM010000005.1"/>
</dbReference>
<accession>A0A1W9YVA2</accession>
<keyword evidence="2" id="KW-1185">Reference proteome</keyword>
<name>A0A1W9YVA2_MYCBA</name>
<dbReference type="STRING" id="564198.BST17_16685"/>
<protein>
    <submittedName>
        <fullName evidence="1">Uncharacterized protein</fullName>
    </submittedName>
</protein>
<comment type="caution">
    <text evidence="1">The sequence shown here is derived from an EMBL/GenBank/DDBJ whole genome shotgun (WGS) entry which is preliminary data.</text>
</comment>
<gene>
    <name evidence="1" type="ORF">BST17_16685</name>
</gene>
<dbReference type="EMBL" id="MVHJ01000013">
    <property type="protein sequence ID" value="ORA03899.1"/>
    <property type="molecule type" value="Genomic_DNA"/>
</dbReference>
<dbReference type="AlphaFoldDB" id="A0A1W9YVA2"/>
<dbReference type="Proteomes" id="UP000192366">
    <property type="component" value="Unassembled WGS sequence"/>
</dbReference>
<evidence type="ECO:0000313" key="2">
    <source>
        <dbReference type="Proteomes" id="UP000192366"/>
    </source>
</evidence>
<sequence length="88" mass="9468">MTVYEVLTVALIVALALATTLAIYIGLANWFGGAYVVRCAACHHLTLSAVNSAQGSCPHCRHPALLHPVYTAAHRGQPVRVVGDRLRY</sequence>
<proteinExistence type="predicted"/>